<name>A0A0C9TES0_PAXIN</name>
<gene>
    <name evidence="2" type="ORF">PAXINDRAFT_20170</name>
</gene>
<sequence>MKNFLTLLAAIASLSAYTLVGVHAACATCPKTMSGGWGWLFLFDPGDAYRQGRYQKNRKGASLWCYYDSNANLNTDRSSAGCGGGAKKTSTCPKGC</sequence>
<keyword evidence="1" id="KW-0732">Signal</keyword>
<accession>A0A0C9TES0</accession>
<dbReference type="Proteomes" id="UP000053647">
    <property type="component" value="Unassembled WGS sequence"/>
</dbReference>
<feature type="signal peptide" evidence="1">
    <location>
        <begin position="1"/>
        <end position="24"/>
    </location>
</feature>
<evidence type="ECO:0000313" key="3">
    <source>
        <dbReference type="Proteomes" id="UP000053647"/>
    </source>
</evidence>
<dbReference type="HOGENOM" id="CLU_150821_0_0_1"/>
<keyword evidence="3" id="KW-1185">Reference proteome</keyword>
<dbReference type="AlphaFoldDB" id="A0A0C9TES0"/>
<reference evidence="2 3" key="1">
    <citation type="submission" date="2014-06" db="EMBL/GenBank/DDBJ databases">
        <authorList>
            <consortium name="DOE Joint Genome Institute"/>
            <person name="Kuo A."/>
            <person name="Kohler A."/>
            <person name="Nagy L.G."/>
            <person name="Floudas D."/>
            <person name="Copeland A."/>
            <person name="Barry K.W."/>
            <person name="Cichocki N."/>
            <person name="Veneault-Fourrey C."/>
            <person name="LaButti K."/>
            <person name="Lindquist E.A."/>
            <person name="Lipzen A."/>
            <person name="Lundell T."/>
            <person name="Morin E."/>
            <person name="Murat C."/>
            <person name="Sun H."/>
            <person name="Tunlid A."/>
            <person name="Henrissat B."/>
            <person name="Grigoriev I.V."/>
            <person name="Hibbett D.S."/>
            <person name="Martin F."/>
            <person name="Nordberg H.P."/>
            <person name="Cantor M.N."/>
            <person name="Hua S.X."/>
        </authorList>
    </citation>
    <scope>NUCLEOTIDE SEQUENCE [LARGE SCALE GENOMIC DNA]</scope>
    <source>
        <strain evidence="2 3">ATCC 200175</strain>
    </source>
</reference>
<reference evidence="3" key="2">
    <citation type="submission" date="2015-01" db="EMBL/GenBank/DDBJ databases">
        <title>Evolutionary Origins and Diversification of the Mycorrhizal Mutualists.</title>
        <authorList>
            <consortium name="DOE Joint Genome Institute"/>
            <consortium name="Mycorrhizal Genomics Consortium"/>
            <person name="Kohler A."/>
            <person name="Kuo A."/>
            <person name="Nagy L.G."/>
            <person name="Floudas D."/>
            <person name="Copeland A."/>
            <person name="Barry K.W."/>
            <person name="Cichocki N."/>
            <person name="Veneault-Fourrey C."/>
            <person name="LaButti K."/>
            <person name="Lindquist E.A."/>
            <person name="Lipzen A."/>
            <person name="Lundell T."/>
            <person name="Morin E."/>
            <person name="Murat C."/>
            <person name="Riley R."/>
            <person name="Ohm R."/>
            <person name="Sun H."/>
            <person name="Tunlid A."/>
            <person name="Henrissat B."/>
            <person name="Grigoriev I.V."/>
            <person name="Hibbett D.S."/>
            <person name="Martin F."/>
        </authorList>
    </citation>
    <scope>NUCLEOTIDE SEQUENCE [LARGE SCALE GENOMIC DNA]</scope>
    <source>
        <strain evidence="3">ATCC 200175</strain>
    </source>
</reference>
<organism evidence="2 3">
    <name type="scientific">Paxillus involutus ATCC 200175</name>
    <dbReference type="NCBI Taxonomy" id="664439"/>
    <lineage>
        <taxon>Eukaryota</taxon>
        <taxon>Fungi</taxon>
        <taxon>Dikarya</taxon>
        <taxon>Basidiomycota</taxon>
        <taxon>Agaricomycotina</taxon>
        <taxon>Agaricomycetes</taxon>
        <taxon>Agaricomycetidae</taxon>
        <taxon>Boletales</taxon>
        <taxon>Paxilineae</taxon>
        <taxon>Paxillaceae</taxon>
        <taxon>Paxillus</taxon>
    </lineage>
</organism>
<protein>
    <submittedName>
        <fullName evidence="2">Uncharacterized protein</fullName>
    </submittedName>
</protein>
<dbReference type="OrthoDB" id="10559081at2759"/>
<evidence type="ECO:0000313" key="2">
    <source>
        <dbReference type="EMBL" id="KIJ06637.1"/>
    </source>
</evidence>
<proteinExistence type="predicted"/>
<evidence type="ECO:0000256" key="1">
    <source>
        <dbReference type="SAM" id="SignalP"/>
    </source>
</evidence>
<dbReference type="EMBL" id="KN820231">
    <property type="protein sequence ID" value="KIJ06637.1"/>
    <property type="molecule type" value="Genomic_DNA"/>
</dbReference>
<feature type="chain" id="PRO_5002204198" evidence="1">
    <location>
        <begin position="25"/>
        <end position="96"/>
    </location>
</feature>